<dbReference type="Proteomes" id="UP001165186">
    <property type="component" value="Unassembled WGS sequence"/>
</dbReference>
<reference evidence="1" key="1">
    <citation type="submission" date="2024-09" db="EMBL/GenBank/DDBJ databases">
        <title>Draft Genome Sequences of Neofusicoccum parvum.</title>
        <authorList>
            <person name="Ashida A."/>
            <person name="Camagna M."/>
            <person name="Tanaka A."/>
            <person name="Takemoto D."/>
        </authorList>
    </citation>
    <scope>NUCLEOTIDE SEQUENCE</scope>
    <source>
        <strain evidence="1">PPO83</strain>
    </source>
</reference>
<evidence type="ECO:0000313" key="1">
    <source>
        <dbReference type="EMBL" id="GME45454.1"/>
    </source>
</evidence>
<protein>
    <submittedName>
        <fullName evidence="1">Sulfatase domain-containing protein</fullName>
    </submittedName>
</protein>
<sequence length="161" mass="17792">MYVTALAMLLLLFWARPSQQHPSDTHLRRSTGCACATNQPAGEVHTFWLQPPPMENPGDTCRRLAHGLEGWLQWIDGHADLPAAWQLYDDILQNRRTGPDALRREALEAPAPAGETKVSCAIEGMVETRDAAVLADSVLLRVLLGAVLLVVLFESVSTIWR</sequence>
<proteinExistence type="predicted"/>
<organism evidence="1 2">
    <name type="scientific">Neofusicoccum parvum</name>
    <dbReference type="NCBI Taxonomy" id="310453"/>
    <lineage>
        <taxon>Eukaryota</taxon>
        <taxon>Fungi</taxon>
        <taxon>Dikarya</taxon>
        <taxon>Ascomycota</taxon>
        <taxon>Pezizomycotina</taxon>
        <taxon>Dothideomycetes</taxon>
        <taxon>Dothideomycetes incertae sedis</taxon>
        <taxon>Botryosphaeriales</taxon>
        <taxon>Botryosphaeriaceae</taxon>
        <taxon>Neofusicoccum</taxon>
    </lineage>
</organism>
<keyword evidence="2" id="KW-1185">Reference proteome</keyword>
<name>A0ACB5SK67_9PEZI</name>
<gene>
    <name evidence="1" type="primary">g2014</name>
    <name evidence="1" type="ORF">NpPPO83_00002014</name>
</gene>
<evidence type="ECO:0000313" key="2">
    <source>
        <dbReference type="Proteomes" id="UP001165186"/>
    </source>
</evidence>
<dbReference type="EMBL" id="BSXG01000119">
    <property type="protein sequence ID" value="GME45454.1"/>
    <property type="molecule type" value="Genomic_DNA"/>
</dbReference>
<comment type="caution">
    <text evidence="1">The sequence shown here is derived from an EMBL/GenBank/DDBJ whole genome shotgun (WGS) entry which is preliminary data.</text>
</comment>
<accession>A0ACB5SK67</accession>